<evidence type="ECO:0000256" key="1">
    <source>
        <dbReference type="ARBA" id="ARBA00004302"/>
    </source>
</evidence>
<dbReference type="Proteomes" id="UP001311232">
    <property type="component" value="Unassembled WGS sequence"/>
</dbReference>
<evidence type="ECO:0000256" key="5">
    <source>
        <dbReference type="ARBA" id="ARBA00022869"/>
    </source>
</evidence>
<dbReference type="GO" id="GO:0005581">
    <property type="term" value="C:collagen trimer"/>
    <property type="evidence" value="ECO:0007669"/>
    <property type="project" value="UniProtKB-KW"/>
</dbReference>
<comment type="subcellular location">
    <subcellularLocation>
        <location evidence="1">Secreted</location>
        <location evidence="1">Extracellular space</location>
        <location evidence="1">Extracellular matrix</location>
        <location evidence="1">Basement membrane</location>
    </subcellularLocation>
</comment>
<accession>A0AAV9R7K5</accession>
<keyword evidence="10" id="KW-1185">Reference proteome</keyword>
<evidence type="ECO:0000259" key="8">
    <source>
        <dbReference type="PROSITE" id="PS51403"/>
    </source>
</evidence>
<dbReference type="InterPro" id="IPR001442">
    <property type="entry name" value="Collagen_IV_NC"/>
</dbReference>
<evidence type="ECO:0000313" key="9">
    <source>
        <dbReference type="EMBL" id="KAK5605073.1"/>
    </source>
</evidence>
<sequence length="130" mass="14439">MADPDRNKHQTDDLFPIQAEICHMVKVYFMAFRCSVCEASANVIAVHSQTTELPSCPSSWTPLWEGYSFVMETGLGAEGSGQPLVSPGSCLENFHRMPFIECNGNPGTCKYDSSHYSYWLAALDKTDMFG</sequence>
<keyword evidence="6 9" id="KW-0176">Collagen</keyword>
<evidence type="ECO:0000256" key="2">
    <source>
        <dbReference type="ARBA" id="ARBA00022525"/>
    </source>
</evidence>
<keyword evidence="3" id="KW-0272">Extracellular matrix</keyword>
<feature type="domain" description="Collagen IV NC1" evidence="8">
    <location>
        <begin position="33"/>
        <end position="130"/>
    </location>
</feature>
<comment type="caution">
    <text evidence="9">The sequence shown here is derived from an EMBL/GenBank/DDBJ whole genome shotgun (WGS) entry which is preliminary data.</text>
</comment>
<gene>
    <name evidence="9" type="primary">COL4A1</name>
    <name evidence="9" type="ORF">CRENBAI_001125</name>
</gene>
<dbReference type="Pfam" id="PF01413">
    <property type="entry name" value="C4"/>
    <property type="match status" value="1"/>
</dbReference>
<keyword evidence="7" id="KW-1015">Disulfide bond</keyword>
<keyword evidence="4" id="KW-0677">Repeat</keyword>
<evidence type="ECO:0000256" key="4">
    <source>
        <dbReference type="ARBA" id="ARBA00022737"/>
    </source>
</evidence>
<dbReference type="AlphaFoldDB" id="A0AAV9R7K5"/>
<dbReference type="GO" id="GO:0005201">
    <property type="term" value="F:extracellular matrix structural constituent"/>
    <property type="evidence" value="ECO:0007669"/>
    <property type="project" value="InterPro"/>
</dbReference>
<feature type="non-terminal residue" evidence="9">
    <location>
        <position position="130"/>
    </location>
</feature>
<evidence type="ECO:0000256" key="3">
    <source>
        <dbReference type="ARBA" id="ARBA00022530"/>
    </source>
</evidence>
<keyword evidence="5" id="KW-0084">Basement membrane</keyword>
<name>A0AAV9R7K5_9TELE</name>
<organism evidence="9 10">
    <name type="scientific">Crenichthys baileyi</name>
    <name type="common">White River springfish</name>
    <dbReference type="NCBI Taxonomy" id="28760"/>
    <lineage>
        <taxon>Eukaryota</taxon>
        <taxon>Metazoa</taxon>
        <taxon>Chordata</taxon>
        <taxon>Craniata</taxon>
        <taxon>Vertebrata</taxon>
        <taxon>Euteleostomi</taxon>
        <taxon>Actinopterygii</taxon>
        <taxon>Neopterygii</taxon>
        <taxon>Teleostei</taxon>
        <taxon>Neoteleostei</taxon>
        <taxon>Acanthomorphata</taxon>
        <taxon>Ovalentaria</taxon>
        <taxon>Atherinomorphae</taxon>
        <taxon>Cyprinodontiformes</taxon>
        <taxon>Goodeidae</taxon>
        <taxon>Crenichthys</taxon>
    </lineage>
</organism>
<dbReference type="InterPro" id="IPR016187">
    <property type="entry name" value="CTDL_fold"/>
</dbReference>
<dbReference type="SMART" id="SM00111">
    <property type="entry name" value="C4"/>
    <property type="match status" value="1"/>
</dbReference>
<dbReference type="GO" id="GO:0005604">
    <property type="term" value="C:basement membrane"/>
    <property type="evidence" value="ECO:0007669"/>
    <property type="project" value="UniProtKB-SubCell"/>
</dbReference>
<dbReference type="SUPFAM" id="SSF56436">
    <property type="entry name" value="C-type lectin-like"/>
    <property type="match status" value="1"/>
</dbReference>
<evidence type="ECO:0000313" key="10">
    <source>
        <dbReference type="Proteomes" id="UP001311232"/>
    </source>
</evidence>
<dbReference type="PROSITE" id="PS51403">
    <property type="entry name" value="NC1_IV"/>
    <property type="match status" value="1"/>
</dbReference>
<evidence type="ECO:0000256" key="7">
    <source>
        <dbReference type="ARBA" id="ARBA00023157"/>
    </source>
</evidence>
<reference evidence="9 10" key="1">
    <citation type="submission" date="2021-06" db="EMBL/GenBank/DDBJ databases">
        <authorList>
            <person name="Palmer J.M."/>
        </authorList>
    </citation>
    <scope>NUCLEOTIDE SEQUENCE [LARGE SCALE GENOMIC DNA]</scope>
    <source>
        <strain evidence="9 10">MEX-2019</strain>
        <tissue evidence="9">Muscle</tissue>
    </source>
</reference>
<evidence type="ECO:0000256" key="6">
    <source>
        <dbReference type="ARBA" id="ARBA00023119"/>
    </source>
</evidence>
<keyword evidence="2" id="KW-0964">Secreted</keyword>
<proteinExistence type="predicted"/>
<dbReference type="EMBL" id="JAHHUM010002315">
    <property type="protein sequence ID" value="KAK5605073.1"/>
    <property type="molecule type" value="Genomic_DNA"/>
</dbReference>
<protein>
    <submittedName>
        <fullName evidence="9">Collagen alpha-1(IV) chain</fullName>
    </submittedName>
</protein>
<dbReference type="InterPro" id="IPR036954">
    <property type="entry name" value="Collagen_IV_NC_sf"/>
</dbReference>
<dbReference type="Gene3D" id="2.170.240.10">
    <property type="entry name" value="Collagen IV, non-collagenous"/>
    <property type="match status" value="1"/>
</dbReference>